<evidence type="ECO:0000259" key="1">
    <source>
        <dbReference type="Pfam" id="PF00144"/>
    </source>
</evidence>
<evidence type="ECO:0000313" key="3">
    <source>
        <dbReference type="Proteomes" id="UP001207742"/>
    </source>
</evidence>
<organism evidence="2 3">
    <name type="scientific">Chitinophaga nivalis</name>
    <dbReference type="NCBI Taxonomy" id="2991709"/>
    <lineage>
        <taxon>Bacteria</taxon>
        <taxon>Pseudomonadati</taxon>
        <taxon>Bacteroidota</taxon>
        <taxon>Chitinophagia</taxon>
        <taxon>Chitinophagales</taxon>
        <taxon>Chitinophagaceae</taxon>
        <taxon>Chitinophaga</taxon>
    </lineage>
</organism>
<reference evidence="2 3" key="1">
    <citation type="submission" date="2022-10" db="EMBL/GenBank/DDBJ databases">
        <title>Chitinophaga nivalis PC15 sp. nov., isolated from Pyeongchang county, South Korea.</title>
        <authorList>
            <person name="Trinh H.N."/>
        </authorList>
    </citation>
    <scope>NUCLEOTIDE SEQUENCE [LARGE SCALE GENOMIC DNA]</scope>
    <source>
        <strain evidence="2 3">PC14</strain>
    </source>
</reference>
<proteinExistence type="predicted"/>
<dbReference type="EMBL" id="JAPDNS010000001">
    <property type="protein sequence ID" value="MCW3482963.1"/>
    <property type="molecule type" value="Genomic_DNA"/>
</dbReference>
<name>A0ABT3IG74_9BACT</name>
<dbReference type="Proteomes" id="UP001207742">
    <property type="component" value="Unassembled WGS sequence"/>
</dbReference>
<keyword evidence="3" id="KW-1185">Reference proteome</keyword>
<dbReference type="RefSeq" id="WP_264727818.1">
    <property type="nucleotide sequence ID" value="NZ_JAPDNR010000001.1"/>
</dbReference>
<feature type="domain" description="Beta-lactamase-related" evidence="1">
    <location>
        <begin position="11"/>
        <end position="327"/>
    </location>
</feature>
<dbReference type="InterPro" id="IPR001466">
    <property type="entry name" value="Beta-lactam-related"/>
</dbReference>
<dbReference type="InterPro" id="IPR050789">
    <property type="entry name" value="Diverse_Enzym_Activities"/>
</dbReference>
<dbReference type="Pfam" id="PF00144">
    <property type="entry name" value="Beta-lactamase"/>
    <property type="match status" value="1"/>
</dbReference>
<dbReference type="Gene3D" id="3.40.710.10">
    <property type="entry name" value="DD-peptidase/beta-lactamase superfamily"/>
    <property type="match status" value="1"/>
</dbReference>
<accession>A0ABT3IG74</accession>
<dbReference type="SUPFAM" id="SSF56601">
    <property type="entry name" value="beta-lactamase/transpeptidase-like"/>
    <property type="match status" value="1"/>
</dbReference>
<evidence type="ECO:0000313" key="2">
    <source>
        <dbReference type="EMBL" id="MCW3482963.1"/>
    </source>
</evidence>
<gene>
    <name evidence="2" type="ORF">OL497_03620</name>
</gene>
<comment type="caution">
    <text evidence="2">The sequence shown here is derived from an EMBL/GenBank/DDBJ whole genome shotgun (WGS) entry which is preliminary data.</text>
</comment>
<dbReference type="InterPro" id="IPR012338">
    <property type="entry name" value="Beta-lactam/transpept-like"/>
</dbReference>
<dbReference type="PANTHER" id="PTHR43283">
    <property type="entry name" value="BETA-LACTAMASE-RELATED"/>
    <property type="match status" value="1"/>
</dbReference>
<protein>
    <submittedName>
        <fullName evidence="2">Beta-lactamase family protein</fullName>
    </submittedName>
</protein>
<sequence>MDTTTWQYLLDKTVRHKRTSGMVVSIAANGRQWTGAAGNLRPESPYFIASVTKLYITALIMQLRAAGKLQLHDRIAAYLPDAVINGLHIYRQQNYSQDITIRQLLSHTSGLPDYFAQTTGSHHPLLQDLLSGKDQAWTFDMAIDAAKKMKPVFAPGHPRKASYADTNFQLLGHIITRITGLPLAHALDKMISTPLRLENTYLYTNPADTRPAFIFYRQKPLAIPMAMASFGADGGIVSTAQEQMIFLQAFFNGQLFPQTYLPDMQQWRMIHFPLAYGTGIARFKLPAIFTLFRPSPALIGHAGLSGAFAFYCPEKQAFLTGTVNEAGATALPFRLMLQLLQKI</sequence>